<dbReference type="PANTHER" id="PTHR42896">
    <property type="entry name" value="XYLULOSE-1,5-BISPHOSPHATE (XUBP) PHOSPHATASE"/>
    <property type="match status" value="1"/>
</dbReference>
<dbReference type="AlphaFoldDB" id="A0A1G7NC13"/>
<dbReference type="NCBIfam" id="TIGR01509">
    <property type="entry name" value="HAD-SF-IA-v3"/>
    <property type="match status" value="1"/>
</dbReference>
<organism evidence="1 2">
    <name type="scientific">Klenkia brasiliensis</name>
    <dbReference type="NCBI Taxonomy" id="333142"/>
    <lineage>
        <taxon>Bacteria</taxon>
        <taxon>Bacillati</taxon>
        <taxon>Actinomycetota</taxon>
        <taxon>Actinomycetes</taxon>
        <taxon>Geodermatophilales</taxon>
        <taxon>Geodermatophilaceae</taxon>
        <taxon>Klenkia</taxon>
    </lineage>
</organism>
<proteinExistence type="predicted"/>
<dbReference type="GO" id="GO:0016787">
    <property type="term" value="F:hydrolase activity"/>
    <property type="evidence" value="ECO:0007669"/>
    <property type="project" value="InterPro"/>
</dbReference>
<evidence type="ECO:0000313" key="1">
    <source>
        <dbReference type="EMBL" id="SDF71618.1"/>
    </source>
</evidence>
<dbReference type="InterPro" id="IPR044999">
    <property type="entry name" value="CbbY-like"/>
</dbReference>
<dbReference type="InterPro" id="IPR023198">
    <property type="entry name" value="PGP-like_dom2"/>
</dbReference>
<gene>
    <name evidence="1" type="ORF">SAMN05660324_0979</name>
</gene>
<dbReference type="RefSeq" id="WP_091058933.1">
    <property type="nucleotide sequence ID" value="NZ_FNCF01000001.1"/>
</dbReference>
<dbReference type="EMBL" id="FNCF01000001">
    <property type="protein sequence ID" value="SDF71618.1"/>
    <property type="molecule type" value="Genomic_DNA"/>
</dbReference>
<dbReference type="Gene3D" id="1.10.150.240">
    <property type="entry name" value="Putative phosphatase, domain 2"/>
    <property type="match status" value="1"/>
</dbReference>
<dbReference type="Gene3D" id="3.40.50.1000">
    <property type="entry name" value="HAD superfamily/HAD-like"/>
    <property type="match status" value="1"/>
</dbReference>
<dbReference type="InterPro" id="IPR023214">
    <property type="entry name" value="HAD_sf"/>
</dbReference>
<dbReference type="Pfam" id="PF00702">
    <property type="entry name" value="Hydrolase"/>
    <property type="match status" value="1"/>
</dbReference>
<dbReference type="InterPro" id="IPR036412">
    <property type="entry name" value="HAD-like_sf"/>
</dbReference>
<evidence type="ECO:0000313" key="2">
    <source>
        <dbReference type="Proteomes" id="UP000198863"/>
    </source>
</evidence>
<name>A0A1G7NC13_9ACTN</name>
<dbReference type="OrthoDB" id="9812856at2"/>
<reference evidence="2" key="1">
    <citation type="submission" date="2016-10" db="EMBL/GenBank/DDBJ databases">
        <authorList>
            <person name="Varghese N."/>
            <person name="Submissions S."/>
        </authorList>
    </citation>
    <scope>NUCLEOTIDE SEQUENCE [LARGE SCALE GENOMIC DNA]</scope>
    <source>
        <strain evidence="2">DSM 44526</strain>
    </source>
</reference>
<dbReference type="PANTHER" id="PTHR42896:SF2">
    <property type="entry name" value="CBBY-LIKE PROTEIN"/>
    <property type="match status" value="1"/>
</dbReference>
<dbReference type="SUPFAM" id="SSF56784">
    <property type="entry name" value="HAD-like"/>
    <property type="match status" value="1"/>
</dbReference>
<dbReference type="InterPro" id="IPR006439">
    <property type="entry name" value="HAD-SF_hydro_IA"/>
</dbReference>
<keyword evidence="2" id="KW-1185">Reference proteome</keyword>
<accession>A0A1G7NC13</accession>
<dbReference type="Proteomes" id="UP000198863">
    <property type="component" value="Unassembled WGS sequence"/>
</dbReference>
<sequence>MPALLLGSISTIADTSELQRAAFNDAFAAHGLDWRWEQDEYRALLESNGGADRVASYARERGETVDASAVHATKSELFQQALGRGGLTARPGVLDAVRATKEAGDPVALVTTTSPENVVALVAGVDGLELADFDLVVDSSVVETSKPDPAPYQHALRTLGVDAADAVAVEDNVGGVASATAAGVRVLAFPNTNTAGHDFGDAPVVDSLDPAALQA</sequence>
<protein>
    <submittedName>
        <fullName evidence="1">Haloacid dehalogenase superfamily, subfamily IA, variant 3 with third motif having DD or ED</fullName>
    </submittedName>
</protein>